<feature type="non-terminal residue" evidence="2">
    <location>
        <position position="1"/>
    </location>
</feature>
<name>A0A8H7ZXA2_9FUNG</name>
<dbReference type="InterPro" id="IPR001584">
    <property type="entry name" value="Integrase_cat-core"/>
</dbReference>
<dbReference type="GO" id="GO:0005634">
    <property type="term" value="C:nucleus"/>
    <property type="evidence" value="ECO:0007669"/>
    <property type="project" value="UniProtKB-ARBA"/>
</dbReference>
<comment type="caution">
    <text evidence="2">The sequence shown here is derived from an EMBL/GenBank/DDBJ whole genome shotgun (WGS) entry which is preliminary data.</text>
</comment>
<feature type="domain" description="Integrase catalytic" evidence="1">
    <location>
        <begin position="149"/>
        <end position="321"/>
    </location>
</feature>
<evidence type="ECO:0000313" key="2">
    <source>
        <dbReference type="EMBL" id="KAG5461086.1"/>
    </source>
</evidence>
<dbReference type="PANTHER" id="PTHR37984">
    <property type="entry name" value="PROTEIN CBG26694"/>
    <property type="match status" value="1"/>
</dbReference>
<accession>A0A8H7ZXA2</accession>
<dbReference type="PANTHER" id="PTHR37984:SF5">
    <property type="entry name" value="PROTEIN NYNRIN-LIKE"/>
    <property type="match status" value="1"/>
</dbReference>
<dbReference type="InterPro" id="IPR041588">
    <property type="entry name" value="Integrase_H2C2"/>
</dbReference>
<dbReference type="Pfam" id="PF17921">
    <property type="entry name" value="Integrase_H2C2"/>
    <property type="match status" value="1"/>
</dbReference>
<dbReference type="Gene3D" id="3.30.420.10">
    <property type="entry name" value="Ribonuclease H-like superfamily/Ribonuclease H"/>
    <property type="match status" value="1"/>
</dbReference>
<dbReference type="Gene3D" id="1.10.340.70">
    <property type="match status" value="1"/>
</dbReference>
<dbReference type="InterPro" id="IPR036397">
    <property type="entry name" value="RNaseH_sf"/>
</dbReference>
<sequence length="458" mass="52360">PRWPVLAVRVAARGTLPPGRVSPLRISPKFHPADADLVTIGHALEHEDPSSLSPRLRRQLARFLLVGGLLHKHAPDWPCRVLLGCDDRKKEAILEELHDRQGHYANKTSLIRVRARYFWPGVQEDVRNYVRTCDVCQRRGKKRAEELPVKPQPLPDFFEVWHLDSSNTLPSSAGYHYFQLAVERLSGWVVARHVKSQPTEETSFALVQTVVREHGAPIRMVANRGGEFGRSFRERINQCYGIQFSRTSAYNPQSNGAAERSVQEVGKVLSRLMLTYGAGWAKVFDDAVWCVNTSRRLQHSGGSAFFWKYGFEPRLPIDHRPDFAVGTAPHDAQVDYYANHLRALDELRHRRQTTLVTLLQQDHERWLEQQRQRARMAPLRVGDLILRYESWKEITWTGKLEPDWTGPFVVAALNDNGSVALRRPDEKVPFETAVAGRRLKLYYARATTTSLPVDDETC</sequence>
<dbReference type="Proteomes" id="UP000673691">
    <property type="component" value="Unassembled WGS sequence"/>
</dbReference>
<dbReference type="GO" id="GO:0015074">
    <property type="term" value="P:DNA integration"/>
    <property type="evidence" value="ECO:0007669"/>
    <property type="project" value="InterPro"/>
</dbReference>
<reference evidence="2 3" key="1">
    <citation type="journal article" name="Sci. Rep.">
        <title>Genome-scale phylogenetic analyses confirm Olpidium as the closest living zoosporic fungus to the non-flagellated, terrestrial fungi.</title>
        <authorList>
            <person name="Chang Y."/>
            <person name="Rochon D."/>
            <person name="Sekimoto S."/>
            <person name="Wang Y."/>
            <person name="Chovatia M."/>
            <person name="Sandor L."/>
            <person name="Salamov A."/>
            <person name="Grigoriev I.V."/>
            <person name="Stajich J.E."/>
            <person name="Spatafora J.W."/>
        </authorList>
    </citation>
    <scope>NUCLEOTIDE SEQUENCE [LARGE SCALE GENOMIC DNA]</scope>
    <source>
        <strain evidence="2">S191</strain>
    </source>
</reference>
<dbReference type="InterPro" id="IPR050951">
    <property type="entry name" value="Retrovirus_Pol_polyprotein"/>
</dbReference>
<dbReference type="PROSITE" id="PS50994">
    <property type="entry name" value="INTEGRASE"/>
    <property type="match status" value="1"/>
</dbReference>
<dbReference type="SUPFAM" id="SSF53098">
    <property type="entry name" value="Ribonuclease H-like"/>
    <property type="match status" value="1"/>
</dbReference>
<protein>
    <submittedName>
        <fullName evidence="2">Ribonuclease H-like domain-containing protein</fullName>
    </submittedName>
</protein>
<organism evidence="2 3">
    <name type="scientific">Olpidium bornovanus</name>
    <dbReference type="NCBI Taxonomy" id="278681"/>
    <lineage>
        <taxon>Eukaryota</taxon>
        <taxon>Fungi</taxon>
        <taxon>Fungi incertae sedis</taxon>
        <taxon>Olpidiomycota</taxon>
        <taxon>Olpidiomycotina</taxon>
        <taxon>Olpidiomycetes</taxon>
        <taxon>Olpidiales</taxon>
        <taxon>Olpidiaceae</taxon>
        <taxon>Olpidium</taxon>
    </lineage>
</organism>
<evidence type="ECO:0000313" key="3">
    <source>
        <dbReference type="Proteomes" id="UP000673691"/>
    </source>
</evidence>
<dbReference type="OrthoDB" id="5592268at2759"/>
<gene>
    <name evidence="2" type="ORF">BJ554DRAFT_6776</name>
</gene>
<dbReference type="FunFam" id="1.10.340.70:FF:000001">
    <property type="entry name" value="Retrovirus-related Pol polyprotein from transposon gypsy-like Protein"/>
    <property type="match status" value="1"/>
</dbReference>
<evidence type="ECO:0000259" key="1">
    <source>
        <dbReference type="PROSITE" id="PS50994"/>
    </source>
</evidence>
<dbReference type="GO" id="GO:0003676">
    <property type="term" value="F:nucleic acid binding"/>
    <property type="evidence" value="ECO:0007669"/>
    <property type="project" value="InterPro"/>
</dbReference>
<dbReference type="EMBL" id="JAEFCI010004229">
    <property type="protein sequence ID" value="KAG5461086.1"/>
    <property type="molecule type" value="Genomic_DNA"/>
</dbReference>
<dbReference type="InterPro" id="IPR012337">
    <property type="entry name" value="RNaseH-like_sf"/>
</dbReference>
<keyword evidence="3" id="KW-1185">Reference proteome</keyword>
<proteinExistence type="predicted"/>
<dbReference type="AlphaFoldDB" id="A0A8H7ZXA2"/>